<dbReference type="Pfam" id="PF01494">
    <property type="entry name" value="FAD_binding_3"/>
    <property type="match status" value="1"/>
</dbReference>
<dbReference type="PANTHER" id="PTHR43476:SF5">
    <property type="entry name" value="FAD-DEPENDENT MONOOXYGENASE"/>
    <property type="match status" value="1"/>
</dbReference>
<dbReference type="Gene3D" id="3.50.50.60">
    <property type="entry name" value="FAD/NAD(P)-binding domain"/>
    <property type="match status" value="2"/>
</dbReference>
<dbReference type="SUPFAM" id="SSF51905">
    <property type="entry name" value="FAD/NAD(P)-binding domain"/>
    <property type="match status" value="1"/>
</dbReference>
<feature type="domain" description="FAD-binding" evidence="2">
    <location>
        <begin position="7"/>
        <end position="353"/>
    </location>
</feature>
<dbReference type="RefSeq" id="WP_106121893.1">
    <property type="nucleotide sequence ID" value="NZ_PVTY01000002.1"/>
</dbReference>
<dbReference type="PRINTS" id="PR00420">
    <property type="entry name" value="RNGMNOXGNASE"/>
</dbReference>
<keyword evidence="1" id="KW-0560">Oxidoreductase</keyword>
<reference evidence="3 4" key="1">
    <citation type="submission" date="2018-03" db="EMBL/GenBank/DDBJ databases">
        <title>Comparative analysis of microorganisms from saline springs in Andes Mountain Range, Colombia.</title>
        <authorList>
            <person name="Rubin E."/>
        </authorList>
    </citation>
    <scope>NUCLEOTIDE SEQUENCE [LARGE SCALE GENOMIC DNA]</scope>
    <source>
        <strain evidence="3 4">CG 35</strain>
    </source>
</reference>
<dbReference type="GO" id="GO:0016491">
    <property type="term" value="F:oxidoreductase activity"/>
    <property type="evidence" value="ECO:0007669"/>
    <property type="project" value="UniProtKB-KW"/>
</dbReference>
<dbReference type="AlphaFoldDB" id="A0A2T0YSB5"/>
<evidence type="ECO:0000313" key="3">
    <source>
        <dbReference type="EMBL" id="PRZ18546.1"/>
    </source>
</evidence>
<dbReference type="NCBIfam" id="NF004834">
    <property type="entry name" value="PRK06185.1-3"/>
    <property type="match status" value="1"/>
</dbReference>
<dbReference type="InterPro" id="IPR002938">
    <property type="entry name" value="FAD-bd"/>
</dbReference>
<proteinExistence type="predicted"/>
<dbReference type="InterPro" id="IPR036188">
    <property type="entry name" value="FAD/NAD-bd_sf"/>
</dbReference>
<dbReference type="GO" id="GO:0071949">
    <property type="term" value="F:FAD binding"/>
    <property type="evidence" value="ECO:0007669"/>
    <property type="project" value="InterPro"/>
</dbReference>
<evidence type="ECO:0000259" key="2">
    <source>
        <dbReference type="Pfam" id="PF01494"/>
    </source>
</evidence>
<evidence type="ECO:0000256" key="1">
    <source>
        <dbReference type="ARBA" id="ARBA00023002"/>
    </source>
</evidence>
<gene>
    <name evidence="3" type="ORF">BCL67_102211</name>
</gene>
<name>A0A2T0YSB5_9MICC</name>
<comment type="caution">
    <text evidence="3">The sequence shown here is derived from an EMBL/GenBank/DDBJ whole genome shotgun (WGS) entry which is preliminary data.</text>
</comment>
<sequence length="422" mass="45883">MNEPRRDCVIAGGGPAGMMLGYLLARAGLEVTVLEKHSDFLRDFRGDTIHPSTLTLLGELGLREKFLALPVTRLSTLDAVIEGARLTLVDFGVLRPPDNFLVLAPQWDFLNFLAREAQALPEFDLRMDTEATDLLRERPRPGEDDDAAVLGVRVRSASGEQEIRARLTVAADGRSSTLRAAAGLTPLETGVPIDVLWFSLPKPADPGAPTLGHLSSAGMVLTIDRGDTYQSGLIIGKGGFEGLHRAGLPAFRTRLVRAAPILREVVHTLTDWEQIKLLTVQINRLPRWHRPGFIAIGDAAHAMSPMFGVGVNYAIQDAVALANAIRAELRQGAVAEQTLAAVQSRRERPVRLMQGIQARGHRVIVRSTEGRRVVPRAGATLLRLSSPVLRRITARVIGVGLLPEHVRTPLSGDLGERIVKRG</sequence>
<accession>A0A2T0YSB5</accession>
<dbReference type="OrthoDB" id="9791689at2"/>
<dbReference type="PANTHER" id="PTHR43476">
    <property type="entry name" value="3-(3-HYDROXY-PHENYL)PROPIONATE/3-HYDROXYCINNAMIC ACID HYDROXYLASE"/>
    <property type="match status" value="1"/>
</dbReference>
<dbReference type="Proteomes" id="UP000238217">
    <property type="component" value="Unassembled WGS sequence"/>
</dbReference>
<protein>
    <submittedName>
        <fullName evidence="3">2-polyprenyl-6-methoxyphenol hydroxylase-like FAD-dependent oxidoreductase</fullName>
    </submittedName>
</protein>
<organism evidence="3 4">
    <name type="scientific">Nesterenkonia sandarakina</name>
    <dbReference type="NCBI Taxonomy" id="272918"/>
    <lineage>
        <taxon>Bacteria</taxon>
        <taxon>Bacillati</taxon>
        <taxon>Actinomycetota</taxon>
        <taxon>Actinomycetes</taxon>
        <taxon>Micrococcales</taxon>
        <taxon>Micrococcaceae</taxon>
        <taxon>Nesterenkonia</taxon>
    </lineage>
</organism>
<evidence type="ECO:0000313" key="4">
    <source>
        <dbReference type="Proteomes" id="UP000238217"/>
    </source>
</evidence>
<dbReference type="InterPro" id="IPR050631">
    <property type="entry name" value="PheA/TfdB_FAD_monoxygenase"/>
</dbReference>
<keyword evidence="4" id="KW-1185">Reference proteome</keyword>
<dbReference type="EMBL" id="PVTY01000002">
    <property type="protein sequence ID" value="PRZ18546.1"/>
    <property type="molecule type" value="Genomic_DNA"/>
</dbReference>